<name>A0A249K8K4_9ACTN</name>
<dbReference type="EMBL" id="CP016771">
    <property type="protein sequence ID" value="ASY13127.1"/>
    <property type="molecule type" value="Genomic_DNA"/>
</dbReference>
<feature type="transmembrane region" description="Helical" evidence="3">
    <location>
        <begin position="226"/>
        <end position="247"/>
    </location>
</feature>
<protein>
    <submittedName>
        <fullName evidence="4">Putative pyrophosphatase</fullName>
    </submittedName>
</protein>
<gene>
    <name evidence="4" type="ORF">B1s21160_02015</name>
</gene>
<organism evidence="4 5">
    <name type="scientific">Candidatus Nanopelagicus hibericus</name>
    <dbReference type="NCBI Taxonomy" id="1884915"/>
    <lineage>
        <taxon>Bacteria</taxon>
        <taxon>Bacillati</taxon>
        <taxon>Actinomycetota</taxon>
        <taxon>Actinomycetes</taxon>
        <taxon>Candidatus Nanopelagicales</taxon>
        <taxon>Candidatus Nanopelagicaceae</taxon>
        <taxon>Candidatus Nanopelagicus</taxon>
    </lineage>
</organism>
<dbReference type="KEGG" id="nhi:B1s21160_02015"/>
<keyword evidence="5" id="KW-1185">Reference proteome</keyword>
<feature type="transmembrane region" description="Helical" evidence="3">
    <location>
        <begin position="192"/>
        <end position="214"/>
    </location>
</feature>
<reference evidence="4 5" key="1">
    <citation type="submission" date="2016-07" db="EMBL/GenBank/DDBJ databases">
        <title>High microdiversification within the ubiquitous acI lineage of Actinobacteria.</title>
        <authorList>
            <person name="Neuenschwander S.M."/>
            <person name="Salcher M."/>
            <person name="Ghai R."/>
            <person name="Pernthaler J."/>
        </authorList>
    </citation>
    <scope>NUCLEOTIDE SEQUENCE [LARGE SCALE GENOMIC DNA]</scope>
    <source>
        <strain evidence="4">MMS-21-160</strain>
    </source>
</reference>
<proteinExistence type="predicted"/>
<feature type="region of interest" description="Disordered" evidence="2">
    <location>
        <begin position="1"/>
        <end position="35"/>
    </location>
</feature>
<feature type="transmembrane region" description="Helical" evidence="3">
    <location>
        <begin position="158"/>
        <end position="180"/>
    </location>
</feature>
<evidence type="ECO:0000256" key="2">
    <source>
        <dbReference type="SAM" id="MobiDB-lite"/>
    </source>
</evidence>
<evidence type="ECO:0000256" key="1">
    <source>
        <dbReference type="SAM" id="Coils"/>
    </source>
</evidence>
<evidence type="ECO:0000313" key="5">
    <source>
        <dbReference type="Proteomes" id="UP000217171"/>
    </source>
</evidence>
<keyword evidence="3" id="KW-0812">Transmembrane</keyword>
<dbReference type="OrthoDB" id="9800863at2"/>
<evidence type="ECO:0000313" key="4">
    <source>
        <dbReference type="EMBL" id="ASY13127.1"/>
    </source>
</evidence>
<dbReference type="AlphaFoldDB" id="A0A249K8K4"/>
<accession>A0A249K8K4</accession>
<keyword evidence="1" id="KW-0175">Coiled coil</keyword>
<feature type="transmembrane region" description="Helical" evidence="3">
    <location>
        <begin position="126"/>
        <end position="146"/>
    </location>
</feature>
<sequence>MKDFFSSHGRALRRARRKGKFHGKSNHPHETWGTTPVPYLDKLHAASSKKIQELQSQLRIYQGQSVTLTDEDRANKSAQAYEITQLEAERSNYEDLIKKFLEEKHGLVNENPIGKAARTRVVSLPLYWAAISMLAVGEFLVTKPAVEKILNDAGVKGFLITASFSFLSIICAHIIGLTLKMQADRVNPQPRWQIWGISVLALFVTIVILLLSAVRSDSVQAVPFSFGLSVTAFGTLLFFVVQMTFVLSASALSYFNHAEVEVQLDRARRGVKRATKKIKRLTKSRMIPGRGEMTPEKLRIQKESLVAAMWQLEAEYRELCAEYRGANLLAQAEAVPAEGHGLIEQKLKIENDPDTESKL</sequence>
<keyword evidence="3" id="KW-0472">Membrane</keyword>
<feature type="compositionally biased region" description="Basic residues" evidence="2">
    <location>
        <begin position="10"/>
        <end position="26"/>
    </location>
</feature>
<evidence type="ECO:0000256" key="3">
    <source>
        <dbReference type="SAM" id="Phobius"/>
    </source>
</evidence>
<feature type="coiled-coil region" evidence="1">
    <location>
        <begin position="257"/>
        <end position="284"/>
    </location>
</feature>
<dbReference type="Proteomes" id="UP000217171">
    <property type="component" value="Chromosome"/>
</dbReference>
<dbReference type="RefSeq" id="WP_095672213.1">
    <property type="nucleotide sequence ID" value="NZ_CP016771.1"/>
</dbReference>
<keyword evidence="3" id="KW-1133">Transmembrane helix</keyword>
<feature type="coiled-coil region" evidence="1">
    <location>
        <begin position="51"/>
        <end position="103"/>
    </location>
</feature>